<sequence length="119" mass="13591">MEQEADFKEVGTQFIVTFKRKHFEEVEEGDREKVGEKVGEKGVERKIEGWSERWSELNENQRKILISIKNKPSISKTELAGKIGINPSAIQKNLGTLKKKGFLKRVGPARGGHWEVVEE</sequence>
<organism evidence="1 2">
    <name type="scientific">Methanosarcina lacustris Z-7289</name>
    <dbReference type="NCBI Taxonomy" id="1434111"/>
    <lineage>
        <taxon>Archaea</taxon>
        <taxon>Methanobacteriati</taxon>
        <taxon>Methanobacteriota</taxon>
        <taxon>Stenosarchaea group</taxon>
        <taxon>Methanomicrobia</taxon>
        <taxon>Methanosarcinales</taxon>
        <taxon>Methanosarcinaceae</taxon>
        <taxon>Methanosarcina</taxon>
    </lineage>
</organism>
<keyword evidence="1" id="KW-0067">ATP-binding</keyword>
<dbReference type="RefSeq" id="WP_048125629.1">
    <property type="nucleotide sequence ID" value="NZ_CP009515.1"/>
</dbReference>
<dbReference type="PANTHER" id="PTHR30595:SF6">
    <property type="entry name" value="SCHLAFEN ALBA-2 DOMAIN-CONTAINING PROTEIN"/>
    <property type="match status" value="1"/>
</dbReference>
<dbReference type="GO" id="GO:0016787">
    <property type="term" value="F:hydrolase activity"/>
    <property type="evidence" value="ECO:0007669"/>
    <property type="project" value="UniProtKB-KW"/>
</dbReference>
<evidence type="ECO:0000313" key="1">
    <source>
        <dbReference type="EMBL" id="AKB74622.1"/>
    </source>
</evidence>
<dbReference type="SUPFAM" id="SSF46785">
    <property type="entry name" value="Winged helix' DNA-binding domain"/>
    <property type="match status" value="1"/>
</dbReference>
<protein>
    <submittedName>
        <fullName evidence="1">ATP-dependent DNA helicase</fullName>
        <ecNumber evidence="1">3.6.1.-</ecNumber>
    </submittedName>
</protein>
<dbReference type="KEGG" id="mls:MSLAZ_1361"/>
<dbReference type="EMBL" id="CP009515">
    <property type="protein sequence ID" value="AKB74622.1"/>
    <property type="molecule type" value="Genomic_DNA"/>
</dbReference>
<keyword evidence="1" id="KW-0547">Nucleotide-binding</keyword>
<dbReference type="PATRIC" id="fig|1434111.4.peg.1784"/>
<name>A0A0E3S5V5_9EURY</name>
<dbReference type="Pfam" id="PF13412">
    <property type="entry name" value="HTH_24"/>
    <property type="match status" value="1"/>
</dbReference>
<dbReference type="Proteomes" id="UP000033072">
    <property type="component" value="Chromosome"/>
</dbReference>
<dbReference type="OrthoDB" id="137617at2157"/>
<dbReference type="GeneID" id="24806107"/>
<dbReference type="GO" id="GO:0004386">
    <property type="term" value="F:helicase activity"/>
    <property type="evidence" value="ECO:0007669"/>
    <property type="project" value="UniProtKB-KW"/>
</dbReference>
<dbReference type="HOGENOM" id="CLU_2056066_0_0_2"/>
<dbReference type="InterPro" id="IPR036388">
    <property type="entry name" value="WH-like_DNA-bd_sf"/>
</dbReference>
<dbReference type="EC" id="3.6.1.-" evidence="1"/>
<keyword evidence="1" id="KW-0347">Helicase</keyword>
<reference evidence="1 2" key="1">
    <citation type="submission" date="2014-07" db="EMBL/GenBank/DDBJ databases">
        <title>Methanogenic archaea and the global carbon cycle.</title>
        <authorList>
            <person name="Henriksen J.R."/>
            <person name="Luke J."/>
            <person name="Reinhart S."/>
            <person name="Benedict M.N."/>
            <person name="Youngblut N.D."/>
            <person name="Metcalf M.E."/>
            <person name="Whitaker R.J."/>
            <person name="Metcalf W.W."/>
        </authorList>
    </citation>
    <scope>NUCLEOTIDE SEQUENCE [LARGE SCALE GENOMIC DNA]</scope>
    <source>
        <strain evidence="1 2">Z-7289</strain>
    </source>
</reference>
<keyword evidence="2" id="KW-1185">Reference proteome</keyword>
<dbReference type="InterPro" id="IPR036390">
    <property type="entry name" value="WH_DNA-bd_sf"/>
</dbReference>
<dbReference type="STRING" id="1434111.MSLAZ_1361"/>
<gene>
    <name evidence="1" type="ORF">MSLAZ_1361</name>
</gene>
<evidence type="ECO:0000313" key="2">
    <source>
        <dbReference type="Proteomes" id="UP000033072"/>
    </source>
</evidence>
<keyword evidence="1" id="KW-0378">Hydrolase</keyword>
<dbReference type="Gene3D" id="1.10.10.10">
    <property type="entry name" value="Winged helix-like DNA-binding domain superfamily/Winged helix DNA-binding domain"/>
    <property type="match status" value="1"/>
</dbReference>
<dbReference type="PANTHER" id="PTHR30595">
    <property type="entry name" value="GLPR-RELATED TRANSCRIPTIONAL REPRESSOR"/>
    <property type="match status" value="1"/>
</dbReference>
<proteinExistence type="predicted"/>
<accession>A0A0E3S5V5</accession>
<dbReference type="AlphaFoldDB" id="A0A0E3S5V5"/>